<organism evidence="1 2">
    <name type="scientific">Elysia marginata</name>
    <dbReference type="NCBI Taxonomy" id="1093978"/>
    <lineage>
        <taxon>Eukaryota</taxon>
        <taxon>Metazoa</taxon>
        <taxon>Spiralia</taxon>
        <taxon>Lophotrochozoa</taxon>
        <taxon>Mollusca</taxon>
        <taxon>Gastropoda</taxon>
        <taxon>Heterobranchia</taxon>
        <taxon>Euthyneura</taxon>
        <taxon>Panpulmonata</taxon>
        <taxon>Sacoglossa</taxon>
        <taxon>Placobranchoidea</taxon>
        <taxon>Plakobranchidae</taxon>
        <taxon>Elysia</taxon>
    </lineage>
</organism>
<protein>
    <submittedName>
        <fullName evidence="1">Uncharacterized protein</fullName>
    </submittedName>
</protein>
<name>A0AAV4I128_9GAST</name>
<proteinExistence type="predicted"/>
<accession>A0AAV4I128</accession>
<dbReference type="Proteomes" id="UP000762676">
    <property type="component" value="Unassembled WGS sequence"/>
</dbReference>
<evidence type="ECO:0000313" key="1">
    <source>
        <dbReference type="EMBL" id="GFS03680.1"/>
    </source>
</evidence>
<comment type="caution">
    <text evidence="1">The sequence shown here is derived from an EMBL/GenBank/DDBJ whole genome shotgun (WGS) entry which is preliminary data.</text>
</comment>
<sequence>MVHEEMKEVRRMGRERRESPVVDLFDQLSCHIFELSYLFEIHDHEDLDGAQRYEAKWISRIQKELRVGSSAHFFWKTVPSCDDCIGKQAACDVQSVLKALVSSEVSIARVSPGHLWVVHFISIEIFYT</sequence>
<gene>
    <name evidence="1" type="ORF">ElyMa_006477000</name>
</gene>
<reference evidence="1 2" key="1">
    <citation type="journal article" date="2021" name="Elife">
        <title>Chloroplast acquisition without the gene transfer in kleptoplastic sea slugs, Plakobranchus ocellatus.</title>
        <authorList>
            <person name="Maeda T."/>
            <person name="Takahashi S."/>
            <person name="Yoshida T."/>
            <person name="Shimamura S."/>
            <person name="Takaki Y."/>
            <person name="Nagai Y."/>
            <person name="Toyoda A."/>
            <person name="Suzuki Y."/>
            <person name="Arimoto A."/>
            <person name="Ishii H."/>
            <person name="Satoh N."/>
            <person name="Nishiyama T."/>
            <person name="Hasebe M."/>
            <person name="Maruyama T."/>
            <person name="Minagawa J."/>
            <person name="Obokata J."/>
            <person name="Shigenobu S."/>
        </authorList>
    </citation>
    <scope>NUCLEOTIDE SEQUENCE [LARGE SCALE GENOMIC DNA]</scope>
</reference>
<dbReference type="AlphaFoldDB" id="A0AAV4I128"/>
<evidence type="ECO:0000313" key="2">
    <source>
        <dbReference type="Proteomes" id="UP000762676"/>
    </source>
</evidence>
<dbReference type="EMBL" id="BMAT01013006">
    <property type="protein sequence ID" value="GFS03680.1"/>
    <property type="molecule type" value="Genomic_DNA"/>
</dbReference>
<keyword evidence="2" id="KW-1185">Reference proteome</keyword>